<accession>A0A109UWK5</accession>
<keyword evidence="2" id="KW-1185">Reference proteome</keyword>
<name>A0A109UWK5_9SACH</name>
<gene>
    <name evidence="1" type="ORF">AW171_hschr2339</name>
</gene>
<dbReference type="EMBL" id="CP014242">
    <property type="protein sequence ID" value="AMD18818.1"/>
    <property type="molecule type" value="Genomic_DNA"/>
</dbReference>
<dbReference type="STRING" id="45286.A0A109UWK5"/>
<organism evidence="1 2">
    <name type="scientific">Eremothecium sinecaudum</name>
    <dbReference type="NCBI Taxonomy" id="45286"/>
    <lineage>
        <taxon>Eukaryota</taxon>
        <taxon>Fungi</taxon>
        <taxon>Dikarya</taxon>
        <taxon>Ascomycota</taxon>
        <taxon>Saccharomycotina</taxon>
        <taxon>Saccharomycetes</taxon>
        <taxon>Saccharomycetales</taxon>
        <taxon>Saccharomycetaceae</taxon>
        <taxon>Eremothecium</taxon>
    </lineage>
</organism>
<dbReference type="GeneID" id="28721992"/>
<evidence type="ECO:0000313" key="1">
    <source>
        <dbReference type="EMBL" id="AMD18818.1"/>
    </source>
</evidence>
<evidence type="ECO:0000313" key="2">
    <source>
        <dbReference type="Proteomes" id="UP000243052"/>
    </source>
</evidence>
<sequence length="209" mass="24515">MFDSLTLIQIINAIRVNMSRILEWMDALDETEENYRKHINDTIITEVESMQSSTPHPLIEQLFPTIKHKWEDEYRRYLSNSSRNAPKRPADSFKLAADVKRTCIERALQPTAGNGNSINGLGTMISYLLHQELTLSCLLPKTAGNQWIINREYIERAKQVIQQQDNEQEENMRHLDRYRQDLQERESVTFHALEKQWQDKLNSNIAKCL</sequence>
<dbReference type="OrthoDB" id="4059443at2759"/>
<dbReference type="AlphaFoldDB" id="A0A109UWK5"/>
<proteinExistence type="predicted"/>
<dbReference type="Proteomes" id="UP000243052">
    <property type="component" value="Chromosome ii"/>
</dbReference>
<dbReference type="RefSeq" id="XP_017985814.1">
    <property type="nucleotide sequence ID" value="XM_018130090.1"/>
</dbReference>
<protein>
    <submittedName>
        <fullName evidence="1">HBL084Wp</fullName>
    </submittedName>
</protein>
<reference evidence="1 2" key="1">
    <citation type="submission" date="2016-01" db="EMBL/GenBank/DDBJ databases">
        <title>Genome sequence of the yeast Holleya sinecauda.</title>
        <authorList>
            <person name="Dietrich F.S."/>
        </authorList>
    </citation>
    <scope>NUCLEOTIDE SEQUENCE [LARGE SCALE GENOMIC DNA]</scope>
    <source>
        <strain evidence="1 2">ATCC 58844</strain>
    </source>
</reference>